<dbReference type="PATRIC" id="fig|455.5.peg.1078"/>
<gene>
    <name evidence="5" type="ORF">Ljam_1016</name>
</gene>
<dbReference type="Proteomes" id="UP000054715">
    <property type="component" value="Unassembled WGS sequence"/>
</dbReference>
<dbReference type="InterPro" id="IPR001451">
    <property type="entry name" value="Hexapep"/>
</dbReference>
<evidence type="ECO:0000313" key="5">
    <source>
        <dbReference type="EMBL" id="KTD06821.1"/>
    </source>
</evidence>
<dbReference type="Gene3D" id="2.160.10.10">
    <property type="entry name" value="Hexapeptide repeat proteins"/>
    <property type="match status" value="1"/>
</dbReference>
<sequence>MKKILKIPALFHENFRRVWSRLLMILYKMRFHSCGNNVIFDPTNSVMTYESIDIGSFVFIGGGAWMSASEQNPIKISSFVMFGPNVTILCGDHEIRQIGIPMFLAQKSGYEKKSGAVTINRDVWIGANAVILKGVSIGEGAVVAAGSVVTKSVPPYTIVAGVPAKIVKSRFSEDELKKHKEILNSGD</sequence>
<keyword evidence="4" id="KW-0012">Acyltransferase</keyword>
<reference evidence="5 6" key="1">
    <citation type="submission" date="2015-11" db="EMBL/GenBank/DDBJ databases">
        <title>Genomic analysis of 38 Legionella species identifies large and diverse effector repertoires.</title>
        <authorList>
            <person name="Burstein D."/>
            <person name="Amaro F."/>
            <person name="Zusman T."/>
            <person name="Lifshitz Z."/>
            <person name="Cohen O."/>
            <person name="Gilbert J.A."/>
            <person name="Pupko T."/>
            <person name="Shuman H.A."/>
            <person name="Segal G."/>
        </authorList>
    </citation>
    <scope>NUCLEOTIDE SEQUENCE [LARGE SCALE GENOMIC DNA]</scope>
    <source>
        <strain evidence="5 6">JA-26-G1-E2</strain>
    </source>
</reference>
<dbReference type="GO" id="GO:0016746">
    <property type="term" value="F:acyltransferase activity"/>
    <property type="evidence" value="ECO:0007669"/>
    <property type="project" value="UniProtKB-KW"/>
</dbReference>
<dbReference type="STRING" id="455.Ljam_1016"/>
<dbReference type="PANTHER" id="PTHR43300">
    <property type="entry name" value="ACETYLTRANSFERASE"/>
    <property type="match status" value="1"/>
</dbReference>
<evidence type="ECO:0000256" key="4">
    <source>
        <dbReference type="ARBA" id="ARBA00023315"/>
    </source>
</evidence>
<evidence type="ECO:0000256" key="1">
    <source>
        <dbReference type="ARBA" id="ARBA00007274"/>
    </source>
</evidence>
<dbReference type="PROSITE" id="PS00101">
    <property type="entry name" value="HEXAPEP_TRANSFERASES"/>
    <property type="match status" value="1"/>
</dbReference>
<dbReference type="AlphaFoldDB" id="A0A0W0UG17"/>
<dbReference type="CDD" id="cd04647">
    <property type="entry name" value="LbH_MAT_like"/>
    <property type="match status" value="1"/>
</dbReference>
<dbReference type="InterPro" id="IPR018357">
    <property type="entry name" value="Hexapep_transf_CS"/>
</dbReference>
<dbReference type="RefSeq" id="WP_058449049.1">
    <property type="nucleotide sequence ID" value="NZ_CAAAJF010000009.1"/>
</dbReference>
<dbReference type="Pfam" id="PF00132">
    <property type="entry name" value="Hexapep"/>
    <property type="match status" value="1"/>
</dbReference>
<keyword evidence="2 5" id="KW-0808">Transferase</keyword>
<evidence type="ECO:0000256" key="3">
    <source>
        <dbReference type="ARBA" id="ARBA00022737"/>
    </source>
</evidence>
<accession>A0A0W0UG17</accession>
<dbReference type="InterPro" id="IPR011004">
    <property type="entry name" value="Trimer_LpxA-like_sf"/>
</dbReference>
<evidence type="ECO:0000256" key="2">
    <source>
        <dbReference type="ARBA" id="ARBA00022679"/>
    </source>
</evidence>
<comment type="caution">
    <text evidence="5">The sequence shown here is derived from an EMBL/GenBank/DDBJ whole genome shotgun (WGS) entry which is preliminary data.</text>
</comment>
<comment type="similarity">
    <text evidence="1">Belongs to the transferase hexapeptide repeat family.</text>
</comment>
<dbReference type="PANTHER" id="PTHR43300:SF11">
    <property type="entry name" value="ACETYLTRANSFERASE RV3034C-RELATED"/>
    <property type="match status" value="1"/>
</dbReference>
<keyword evidence="3" id="KW-0677">Repeat</keyword>
<dbReference type="EMBL" id="LNYG01000013">
    <property type="protein sequence ID" value="KTD06821.1"/>
    <property type="molecule type" value="Genomic_DNA"/>
</dbReference>
<name>A0A0W0UG17_9GAMM</name>
<protein>
    <submittedName>
        <fullName evidence="5">Chloramphenicol acetyltransferase</fullName>
    </submittedName>
</protein>
<proteinExistence type="inferred from homology"/>
<dbReference type="SUPFAM" id="SSF51161">
    <property type="entry name" value="Trimeric LpxA-like enzymes"/>
    <property type="match status" value="1"/>
</dbReference>
<evidence type="ECO:0000313" key="6">
    <source>
        <dbReference type="Proteomes" id="UP000054715"/>
    </source>
</evidence>
<dbReference type="InterPro" id="IPR050179">
    <property type="entry name" value="Trans_hexapeptide_repeat"/>
</dbReference>
<organism evidence="5 6">
    <name type="scientific">Legionella jamestowniensis</name>
    <dbReference type="NCBI Taxonomy" id="455"/>
    <lineage>
        <taxon>Bacteria</taxon>
        <taxon>Pseudomonadati</taxon>
        <taxon>Pseudomonadota</taxon>
        <taxon>Gammaproteobacteria</taxon>
        <taxon>Legionellales</taxon>
        <taxon>Legionellaceae</taxon>
        <taxon>Legionella</taxon>
    </lineage>
</organism>